<dbReference type="SUPFAM" id="SSF50814">
    <property type="entry name" value="Lipocalins"/>
    <property type="match status" value="1"/>
</dbReference>
<dbReference type="InterPro" id="IPR012674">
    <property type="entry name" value="Calycin"/>
</dbReference>
<dbReference type="Gene3D" id="2.40.128.20">
    <property type="match status" value="1"/>
</dbReference>
<dbReference type="EMBL" id="GIKN01003635">
    <property type="protein sequence ID" value="NIE45908.1"/>
    <property type="molecule type" value="Transcribed_RNA"/>
</dbReference>
<name>A0A6G5A5N8_RHIMP</name>
<dbReference type="AlphaFoldDB" id="A0A6G5A5N8"/>
<feature type="chain" id="PRO_5026196887" evidence="1">
    <location>
        <begin position="19"/>
        <end position="229"/>
    </location>
</feature>
<keyword evidence="1" id="KW-0732">Signal</keyword>
<organism evidence="2">
    <name type="scientific">Rhipicephalus microplus</name>
    <name type="common">Cattle tick</name>
    <name type="synonym">Boophilus microplus</name>
    <dbReference type="NCBI Taxonomy" id="6941"/>
    <lineage>
        <taxon>Eukaryota</taxon>
        <taxon>Metazoa</taxon>
        <taxon>Ecdysozoa</taxon>
        <taxon>Arthropoda</taxon>
        <taxon>Chelicerata</taxon>
        <taxon>Arachnida</taxon>
        <taxon>Acari</taxon>
        <taxon>Parasitiformes</taxon>
        <taxon>Ixodida</taxon>
        <taxon>Ixodoidea</taxon>
        <taxon>Ixodidae</taxon>
        <taxon>Rhipicephalinae</taxon>
        <taxon>Rhipicephalus</taxon>
        <taxon>Boophilus</taxon>
    </lineage>
</organism>
<accession>A0A6G5A5N8</accession>
<evidence type="ECO:0000313" key="2">
    <source>
        <dbReference type="EMBL" id="NIE45908.1"/>
    </source>
</evidence>
<evidence type="ECO:0000256" key="1">
    <source>
        <dbReference type="SAM" id="SignalP"/>
    </source>
</evidence>
<reference evidence="2" key="1">
    <citation type="submission" date="2020-03" db="EMBL/GenBank/DDBJ databases">
        <title>A transcriptome and proteome of the tick Rhipicephalus microplus shaped by the genetic composition of its hosts and developmental stage.</title>
        <authorList>
            <person name="Garcia G.R."/>
            <person name="Ribeiro J.M.C."/>
            <person name="Maruyama S.R."/>
            <person name="Gardinasse L.G."/>
            <person name="Nelson K."/>
            <person name="Ferreira B.R."/>
            <person name="Andrade T.G."/>
            <person name="Santos I.K.F.M."/>
        </authorList>
    </citation>
    <scope>NUCLEOTIDE SEQUENCE</scope>
    <source>
        <strain evidence="2">NSGR</strain>
        <tissue evidence="2">Salivary glands</tissue>
    </source>
</reference>
<sequence>MATFTVLILWGLGTTTMATMVTNGMFPHAGDIHIPCYQDPWSVAHSFFSVYLSRVSYGSVTNKEGLCVRSQYIRQNVNNRTAWRTLDFYLANDASTDLKLEKSPSNLTLSINIALDAHVKGLLGVNVTSTLPNIANVVFLGVNTSDPCNTGKYEFNVLYGDNRCLLLETRKSEFSSPFTSSTERFCSLWIPERDIENPLQCCVFLFHILCGHSVEVFSKSCIKERTYPW</sequence>
<proteinExistence type="predicted"/>
<feature type="signal peptide" evidence="1">
    <location>
        <begin position="1"/>
        <end position="18"/>
    </location>
</feature>
<protein>
    <submittedName>
        <fullName evidence="2">Putative group iii salivary lipocalin</fullName>
    </submittedName>
</protein>